<feature type="non-terminal residue" evidence="2">
    <location>
        <position position="1"/>
    </location>
</feature>
<evidence type="ECO:0000313" key="2">
    <source>
        <dbReference type="EMBL" id="EJK76440.1"/>
    </source>
</evidence>
<name>K0TGB3_THAOC</name>
<protein>
    <submittedName>
        <fullName evidence="2">Uncharacterized protein</fullName>
    </submittedName>
</protein>
<evidence type="ECO:0000313" key="3">
    <source>
        <dbReference type="Proteomes" id="UP000266841"/>
    </source>
</evidence>
<feature type="signal peptide" evidence="1">
    <location>
        <begin position="1"/>
        <end position="22"/>
    </location>
</feature>
<feature type="chain" id="PRO_5003837931" evidence="1">
    <location>
        <begin position="23"/>
        <end position="239"/>
    </location>
</feature>
<keyword evidence="3" id="KW-1185">Reference proteome</keyword>
<accession>K0TGB3</accession>
<proteinExistence type="predicted"/>
<organism evidence="2 3">
    <name type="scientific">Thalassiosira oceanica</name>
    <name type="common">Marine diatom</name>
    <dbReference type="NCBI Taxonomy" id="159749"/>
    <lineage>
        <taxon>Eukaryota</taxon>
        <taxon>Sar</taxon>
        <taxon>Stramenopiles</taxon>
        <taxon>Ochrophyta</taxon>
        <taxon>Bacillariophyta</taxon>
        <taxon>Coscinodiscophyceae</taxon>
        <taxon>Thalassiosirophycidae</taxon>
        <taxon>Thalassiosirales</taxon>
        <taxon>Thalassiosiraceae</taxon>
        <taxon>Thalassiosira</taxon>
    </lineage>
</organism>
<gene>
    <name evidence="2" type="ORF">THAOC_01797</name>
</gene>
<sequence length="239" mass="26768">KTGLQLNVLANMILASMVFWLAFEMEELLQPSEDLGVRRRGRVVFKLMKILENRRRMSNELVDNSYQVSQFVCSGVSATQYVISLKSVKFVYDFHRLGKVSLQGRTFNFVLARYLSQDKLAVPLYDNVFHAQCPGTLDASDKPTKFCLVVSKSIAEKLHAAPNFCLGDRVVEDHPCAGDAWIAARSAVKAEHVGSARRDPPIGIELFPVVKLGRKQPNWQPIIPQSPCPRPRVIAVSES</sequence>
<dbReference type="Proteomes" id="UP000266841">
    <property type="component" value="Unassembled WGS sequence"/>
</dbReference>
<reference evidence="2 3" key="1">
    <citation type="journal article" date="2012" name="Genome Biol.">
        <title>Genome and low-iron response of an oceanic diatom adapted to chronic iron limitation.</title>
        <authorList>
            <person name="Lommer M."/>
            <person name="Specht M."/>
            <person name="Roy A.S."/>
            <person name="Kraemer L."/>
            <person name="Andreson R."/>
            <person name="Gutowska M.A."/>
            <person name="Wolf J."/>
            <person name="Bergner S.V."/>
            <person name="Schilhabel M.B."/>
            <person name="Klostermeier U.C."/>
            <person name="Beiko R.G."/>
            <person name="Rosenstiel P."/>
            <person name="Hippler M."/>
            <person name="Laroche J."/>
        </authorList>
    </citation>
    <scope>NUCLEOTIDE SEQUENCE [LARGE SCALE GENOMIC DNA]</scope>
    <source>
        <strain evidence="2 3">CCMP1005</strain>
    </source>
</reference>
<evidence type="ECO:0000256" key="1">
    <source>
        <dbReference type="SAM" id="SignalP"/>
    </source>
</evidence>
<dbReference type="AlphaFoldDB" id="K0TGB3"/>
<comment type="caution">
    <text evidence="2">The sequence shown here is derived from an EMBL/GenBank/DDBJ whole genome shotgun (WGS) entry which is preliminary data.</text>
</comment>
<keyword evidence="1" id="KW-0732">Signal</keyword>
<dbReference type="EMBL" id="AGNL01002144">
    <property type="protein sequence ID" value="EJK76440.1"/>
    <property type="molecule type" value="Genomic_DNA"/>
</dbReference>